<keyword evidence="3" id="KW-1185">Reference proteome</keyword>
<evidence type="ECO:0000313" key="2">
    <source>
        <dbReference type="EMBL" id="MBW7455138.1"/>
    </source>
</evidence>
<accession>A0ABS7C2K3</accession>
<sequence>MIKQFMFPMIAMVFVIAGILFMLQDYKSIGAVLMIVGICFNVVGMIIRNRRAKGG</sequence>
<protein>
    <submittedName>
        <fullName evidence="2">Uncharacterized protein</fullName>
    </submittedName>
</protein>
<evidence type="ECO:0000256" key="1">
    <source>
        <dbReference type="SAM" id="Phobius"/>
    </source>
</evidence>
<dbReference type="EMBL" id="JAHZIK010000310">
    <property type="protein sequence ID" value="MBW7455138.1"/>
    <property type="molecule type" value="Genomic_DNA"/>
</dbReference>
<keyword evidence="1" id="KW-1133">Transmembrane helix</keyword>
<keyword evidence="1" id="KW-0812">Transmembrane</keyword>
<dbReference type="Proteomes" id="UP001519887">
    <property type="component" value="Unassembled WGS sequence"/>
</dbReference>
<comment type="caution">
    <text evidence="2">The sequence shown here is derived from an EMBL/GenBank/DDBJ whole genome shotgun (WGS) entry which is preliminary data.</text>
</comment>
<proteinExistence type="predicted"/>
<gene>
    <name evidence="2" type="ORF">K0U00_13955</name>
</gene>
<organism evidence="2 3">
    <name type="scientific">Paenibacillus sepulcri</name>
    <dbReference type="NCBI Taxonomy" id="359917"/>
    <lineage>
        <taxon>Bacteria</taxon>
        <taxon>Bacillati</taxon>
        <taxon>Bacillota</taxon>
        <taxon>Bacilli</taxon>
        <taxon>Bacillales</taxon>
        <taxon>Paenibacillaceae</taxon>
        <taxon>Paenibacillus</taxon>
    </lineage>
</organism>
<feature type="transmembrane region" description="Helical" evidence="1">
    <location>
        <begin position="5"/>
        <end position="23"/>
    </location>
</feature>
<reference evidence="2 3" key="1">
    <citation type="submission" date="2021-07" db="EMBL/GenBank/DDBJ databases">
        <title>Paenibacillus radiodurans sp. nov., isolated from the southeastern edge of Tengger Desert.</title>
        <authorList>
            <person name="Zhang G."/>
        </authorList>
    </citation>
    <scope>NUCLEOTIDE SEQUENCE [LARGE SCALE GENOMIC DNA]</scope>
    <source>
        <strain evidence="2 3">CCM 7311</strain>
    </source>
</reference>
<evidence type="ECO:0000313" key="3">
    <source>
        <dbReference type="Proteomes" id="UP001519887"/>
    </source>
</evidence>
<keyword evidence="1" id="KW-0472">Membrane</keyword>
<name>A0ABS7C2K3_9BACL</name>
<feature type="transmembrane region" description="Helical" evidence="1">
    <location>
        <begin position="29"/>
        <end position="47"/>
    </location>
</feature>
<dbReference type="RefSeq" id="WP_210047116.1">
    <property type="nucleotide sequence ID" value="NZ_JBHLVU010000003.1"/>
</dbReference>